<gene>
    <name evidence="2" type="ORF">NCGR_LOCUS13518</name>
</gene>
<dbReference type="PANTHER" id="PTHR46328:SF40">
    <property type="entry name" value="FAR1 DOMAIN-CONTAINING PROTEIN"/>
    <property type="match status" value="1"/>
</dbReference>
<dbReference type="Pfam" id="PF03101">
    <property type="entry name" value="FAR1"/>
    <property type="match status" value="1"/>
</dbReference>
<dbReference type="Proteomes" id="UP000604825">
    <property type="component" value="Unassembled WGS sequence"/>
</dbReference>
<name>A0A811N6S1_9POAL</name>
<dbReference type="AlphaFoldDB" id="A0A811N6S1"/>
<dbReference type="InterPro" id="IPR004330">
    <property type="entry name" value="FAR1_DNA_bnd_dom"/>
</dbReference>
<proteinExistence type="predicted"/>
<feature type="domain" description="FAR1" evidence="1">
    <location>
        <begin position="26"/>
        <end position="98"/>
    </location>
</feature>
<dbReference type="OrthoDB" id="685412at2759"/>
<sequence>MSDLESLLKYNEIVKKMFANEEEGFQFYNDYGFEKEFSVRRSYCEWDNGHNEMTLRKFICSRQGFCEEKQLKRAIKKWKPRNITRVGCLAKFVIARDHITGRISDEKKAEIVEMESSGIRKHEIMDIPANICGGRQGYPVQQTCAPMGRGIMRMTDHIERKKKERHHLLDEVHVLYGEQSSTEALYGSIVHDCGARGGEHINEVGKCPRSEQHDVGAGTSGGRLILVAEHPDEDWDEGVDEEGGERVLGADGERLAELHEGLELARLVAVRLQAGEDPLEVTGRGGGGR</sequence>
<accession>A0A811N6S1</accession>
<comment type="caution">
    <text evidence="2">The sequence shown here is derived from an EMBL/GenBank/DDBJ whole genome shotgun (WGS) entry which is preliminary data.</text>
</comment>
<reference evidence="2" key="1">
    <citation type="submission" date="2020-10" db="EMBL/GenBank/DDBJ databases">
        <authorList>
            <person name="Han B."/>
            <person name="Lu T."/>
            <person name="Zhao Q."/>
            <person name="Huang X."/>
            <person name="Zhao Y."/>
        </authorList>
    </citation>
    <scope>NUCLEOTIDE SEQUENCE</scope>
</reference>
<evidence type="ECO:0000259" key="1">
    <source>
        <dbReference type="Pfam" id="PF03101"/>
    </source>
</evidence>
<dbReference type="EMBL" id="CAJGYO010000003">
    <property type="protein sequence ID" value="CAD6219918.1"/>
    <property type="molecule type" value="Genomic_DNA"/>
</dbReference>
<evidence type="ECO:0000313" key="2">
    <source>
        <dbReference type="EMBL" id="CAD6219918.1"/>
    </source>
</evidence>
<evidence type="ECO:0000313" key="3">
    <source>
        <dbReference type="Proteomes" id="UP000604825"/>
    </source>
</evidence>
<keyword evidence="3" id="KW-1185">Reference proteome</keyword>
<dbReference type="PANTHER" id="PTHR46328">
    <property type="entry name" value="FAR-RED IMPAIRED RESPONSIVE (FAR1) FAMILY PROTEIN-RELATED"/>
    <property type="match status" value="1"/>
</dbReference>
<protein>
    <recommendedName>
        <fullName evidence="1">FAR1 domain-containing protein</fullName>
    </recommendedName>
</protein>
<organism evidence="2 3">
    <name type="scientific">Miscanthus lutarioriparius</name>
    <dbReference type="NCBI Taxonomy" id="422564"/>
    <lineage>
        <taxon>Eukaryota</taxon>
        <taxon>Viridiplantae</taxon>
        <taxon>Streptophyta</taxon>
        <taxon>Embryophyta</taxon>
        <taxon>Tracheophyta</taxon>
        <taxon>Spermatophyta</taxon>
        <taxon>Magnoliopsida</taxon>
        <taxon>Liliopsida</taxon>
        <taxon>Poales</taxon>
        <taxon>Poaceae</taxon>
        <taxon>PACMAD clade</taxon>
        <taxon>Panicoideae</taxon>
        <taxon>Andropogonodae</taxon>
        <taxon>Andropogoneae</taxon>
        <taxon>Saccharinae</taxon>
        <taxon>Miscanthus</taxon>
    </lineage>
</organism>